<organism evidence="1 2">
    <name type="scientific">Actinomycetospora corticicola</name>
    <dbReference type="NCBI Taxonomy" id="663602"/>
    <lineage>
        <taxon>Bacteria</taxon>
        <taxon>Bacillati</taxon>
        <taxon>Actinomycetota</taxon>
        <taxon>Actinomycetes</taxon>
        <taxon>Pseudonocardiales</taxon>
        <taxon>Pseudonocardiaceae</taxon>
        <taxon>Actinomycetospora</taxon>
    </lineage>
</organism>
<protein>
    <submittedName>
        <fullName evidence="1">Uncharacterized protein</fullName>
    </submittedName>
</protein>
<comment type="caution">
    <text evidence="1">The sequence shown here is derived from an EMBL/GenBank/DDBJ whole genome shotgun (WGS) entry which is preliminary data.</text>
</comment>
<evidence type="ECO:0000313" key="2">
    <source>
        <dbReference type="Proteomes" id="UP000535890"/>
    </source>
</evidence>
<dbReference type="AlphaFoldDB" id="A0A7Y9DWG5"/>
<proteinExistence type="predicted"/>
<dbReference type="RefSeq" id="WP_179794424.1">
    <property type="nucleotide sequence ID" value="NZ_BAABHP010000021.1"/>
</dbReference>
<gene>
    <name evidence="1" type="ORF">BJ983_002900</name>
</gene>
<keyword evidence="2" id="KW-1185">Reference proteome</keyword>
<name>A0A7Y9DWG5_9PSEU</name>
<dbReference type="Proteomes" id="UP000535890">
    <property type="component" value="Unassembled WGS sequence"/>
</dbReference>
<reference evidence="1 2" key="1">
    <citation type="submission" date="2020-07" db="EMBL/GenBank/DDBJ databases">
        <title>Sequencing the genomes of 1000 actinobacteria strains.</title>
        <authorList>
            <person name="Klenk H.-P."/>
        </authorList>
    </citation>
    <scope>NUCLEOTIDE SEQUENCE [LARGE SCALE GENOMIC DNA]</scope>
    <source>
        <strain evidence="1 2">DSM 45772</strain>
    </source>
</reference>
<evidence type="ECO:0000313" key="1">
    <source>
        <dbReference type="EMBL" id="NYD36798.1"/>
    </source>
</evidence>
<sequence>MTRPHDPTSPRWDLRPEPLPVDLDALPFGPTPPRRRWCPCVITEGGSPVGFETDPECPDHGHPAYQLDEHADDDPACDDPDCTCHNWLAETFAEPPWTTLAPNPEYL</sequence>
<dbReference type="EMBL" id="JACCBN010000001">
    <property type="protein sequence ID" value="NYD36798.1"/>
    <property type="molecule type" value="Genomic_DNA"/>
</dbReference>
<accession>A0A7Y9DWG5</accession>